<dbReference type="OrthoDB" id="20839at2759"/>
<protein>
    <submittedName>
        <fullName evidence="2">Uncharacterized protein</fullName>
    </submittedName>
</protein>
<gene>
    <name evidence="2" type="ORF">X975_13249</name>
</gene>
<organism evidence="2 3">
    <name type="scientific">Stegodyphus mimosarum</name>
    <name type="common">African social velvet spider</name>
    <dbReference type="NCBI Taxonomy" id="407821"/>
    <lineage>
        <taxon>Eukaryota</taxon>
        <taxon>Metazoa</taxon>
        <taxon>Ecdysozoa</taxon>
        <taxon>Arthropoda</taxon>
        <taxon>Chelicerata</taxon>
        <taxon>Arachnida</taxon>
        <taxon>Araneae</taxon>
        <taxon>Araneomorphae</taxon>
        <taxon>Entelegynae</taxon>
        <taxon>Eresoidea</taxon>
        <taxon>Eresidae</taxon>
        <taxon>Stegodyphus</taxon>
    </lineage>
</organism>
<evidence type="ECO:0000313" key="3">
    <source>
        <dbReference type="Proteomes" id="UP000054359"/>
    </source>
</evidence>
<feature type="region of interest" description="Disordered" evidence="1">
    <location>
        <begin position="1"/>
        <end position="67"/>
    </location>
</feature>
<name>A0A087SVB6_STEMI</name>
<reference evidence="2 3" key="1">
    <citation type="submission" date="2013-11" db="EMBL/GenBank/DDBJ databases">
        <title>Genome sequencing of Stegodyphus mimosarum.</title>
        <authorList>
            <person name="Bechsgaard J."/>
        </authorList>
    </citation>
    <scope>NUCLEOTIDE SEQUENCE [LARGE SCALE GENOMIC DNA]</scope>
</reference>
<evidence type="ECO:0000256" key="1">
    <source>
        <dbReference type="SAM" id="MobiDB-lite"/>
    </source>
</evidence>
<feature type="compositionally biased region" description="Basic and acidic residues" evidence="1">
    <location>
        <begin position="21"/>
        <end position="37"/>
    </location>
</feature>
<dbReference type="InterPro" id="IPR049773">
    <property type="entry name" value="AF10-like_CC"/>
</dbReference>
<feature type="compositionally biased region" description="Basic residues" evidence="1">
    <location>
        <begin position="38"/>
        <end position="49"/>
    </location>
</feature>
<proteinExistence type="predicted"/>
<feature type="non-terminal residue" evidence="2">
    <location>
        <position position="238"/>
    </location>
</feature>
<sequence length="238" mass="27306">MYENFINNDLNNSCSNMDNKQNTDKKRPSECTEEPEKKKSKHSRSRSKSTKSMIEAVIPPEKPNPHIPIVRIKRKFNHDRSCSSHSVEKVSVDEHPKDYETVVSQADSELMPEPDPEPEPKIEISPEPEVKDISHVQNDSLPIKNVEIKLEEPVFHQELPHMSNSMPIPDTVNLMDNVTKQMQNPSGSEEGCQVPNTLEELLEKQWVQTSNFLMEQAQHFDIASMISCLHQLQSENNR</sequence>
<dbReference type="Proteomes" id="UP000054359">
    <property type="component" value="Unassembled WGS sequence"/>
</dbReference>
<evidence type="ECO:0000313" key="2">
    <source>
        <dbReference type="EMBL" id="KFM56805.1"/>
    </source>
</evidence>
<dbReference type="CDD" id="cd20901">
    <property type="entry name" value="CC_AF10"/>
    <property type="match status" value="1"/>
</dbReference>
<feature type="compositionally biased region" description="Polar residues" evidence="1">
    <location>
        <begin position="1"/>
        <end position="20"/>
    </location>
</feature>
<dbReference type="EMBL" id="KK112135">
    <property type="protein sequence ID" value="KFM56805.1"/>
    <property type="molecule type" value="Genomic_DNA"/>
</dbReference>
<keyword evidence="3" id="KW-1185">Reference proteome</keyword>
<dbReference type="AlphaFoldDB" id="A0A087SVB6"/>
<accession>A0A087SVB6</accession>
<dbReference type="STRING" id="407821.A0A087SVB6"/>